<dbReference type="InterPro" id="IPR011063">
    <property type="entry name" value="TilS/TtcA_N"/>
</dbReference>
<evidence type="ECO:0000256" key="2">
    <source>
        <dbReference type="ARBA" id="ARBA00022598"/>
    </source>
</evidence>
<feature type="domain" description="tRNA(Ile)-lysidine/2-thiocytidine synthase N-terminal" evidence="8">
    <location>
        <begin position="76"/>
        <end position="340"/>
    </location>
</feature>
<accession>A0A9W9NVV7</accession>
<dbReference type="HAMAP" id="MF_01161">
    <property type="entry name" value="tRNA_Ile_lys_synt"/>
    <property type="match status" value="1"/>
</dbReference>
<dbReference type="EC" id="6.3.4.19" evidence="1"/>
<gene>
    <name evidence="9" type="ORF">N7469_007014</name>
</gene>
<protein>
    <recommendedName>
        <fullName evidence="1">tRNA(Ile)-lysidine synthetase</fullName>
        <ecNumber evidence="1">6.3.4.19</ecNumber>
    </recommendedName>
</protein>
<evidence type="ECO:0000259" key="8">
    <source>
        <dbReference type="Pfam" id="PF01171"/>
    </source>
</evidence>
<dbReference type="GO" id="GO:0005524">
    <property type="term" value="F:ATP binding"/>
    <property type="evidence" value="ECO:0007669"/>
    <property type="project" value="UniProtKB-KW"/>
</dbReference>
<dbReference type="InterPro" id="IPR012094">
    <property type="entry name" value="tRNA_Ile_lys_synt"/>
</dbReference>
<evidence type="ECO:0000313" key="9">
    <source>
        <dbReference type="EMBL" id="KAJ5227008.1"/>
    </source>
</evidence>
<evidence type="ECO:0000313" key="10">
    <source>
        <dbReference type="Proteomes" id="UP001147733"/>
    </source>
</evidence>
<evidence type="ECO:0000256" key="7">
    <source>
        <dbReference type="SAM" id="MobiDB-lite"/>
    </source>
</evidence>
<evidence type="ECO:0000256" key="5">
    <source>
        <dbReference type="ARBA" id="ARBA00022840"/>
    </source>
</evidence>
<dbReference type="Pfam" id="PF01171">
    <property type="entry name" value="ATP_bind_3"/>
    <property type="match status" value="1"/>
</dbReference>
<dbReference type="Gene3D" id="3.40.50.620">
    <property type="entry name" value="HUPs"/>
    <property type="match status" value="1"/>
</dbReference>
<dbReference type="PANTHER" id="PTHR43033:SF1">
    <property type="entry name" value="TRNA(ILE)-LYSIDINE SYNTHASE-RELATED"/>
    <property type="match status" value="1"/>
</dbReference>
<evidence type="ECO:0000256" key="4">
    <source>
        <dbReference type="ARBA" id="ARBA00022741"/>
    </source>
</evidence>
<feature type="compositionally biased region" description="Polar residues" evidence="7">
    <location>
        <begin position="1"/>
        <end position="11"/>
    </location>
</feature>
<comment type="catalytic activity">
    <reaction evidence="6">
        <text>cytidine(34) in tRNA(Ile2) + L-lysine + ATP = lysidine(34) in tRNA(Ile2) + AMP + diphosphate + H(+)</text>
        <dbReference type="Rhea" id="RHEA:43744"/>
        <dbReference type="Rhea" id="RHEA-COMP:10625"/>
        <dbReference type="Rhea" id="RHEA-COMP:10670"/>
        <dbReference type="ChEBI" id="CHEBI:15378"/>
        <dbReference type="ChEBI" id="CHEBI:30616"/>
        <dbReference type="ChEBI" id="CHEBI:32551"/>
        <dbReference type="ChEBI" id="CHEBI:33019"/>
        <dbReference type="ChEBI" id="CHEBI:82748"/>
        <dbReference type="ChEBI" id="CHEBI:83665"/>
        <dbReference type="ChEBI" id="CHEBI:456215"/>
        <dbReference type="EC" id="6.3.4.19"/>
    </reaction>
</comment>
<dbReference type="CDD" id="cd01992">
    <property type="entry name" value="TilS_N"/>
    <property type="match status" value="1"/>
</dbReference>
<dbReference type="GO" id="GO:0008033">
    <property type="term" value="P:tRNA processing"/>
    <property type="evidence" value="ECO:0007669"/>
    <property type="project" value="UniProtKB-KW"/>
</dbReference>
<proteinExistence type="inferred from homology"/>
<feature type="region of interest" description="Disordered" evidence="7">
    <location>
        <begin position="1"/>
        <end position="31"/>
    </location>
</feature>
<reference evidence="9" key="2">
    <citation type="journal article" date="2023" name="IMA Fungus">
        <title>Comparative genomic study of the Penicillium genus elucidates a diverse pangenome and 15 lateral gene transfer events.</title>
        <authorList>
            <person name="Petersen C."/>
            <person name="Sorensen T."/>
            <person name="Nielsen M.R."/>
            <person name="Sondergaard T.E."/>
            <person name="Sorensen J.L."/>
            <person name="Fitzpatrick D.A."/>
            <person name="Frisvad J.C."/>
            <person name="Nielsen K.L."/>
        </authorList>
    </citation>
    <scope>NUCLEOTIDE SEQUENCE</scope>
    <source>
        <strain evidence="9">IBT 23319</strain>
    </source>
</reference>
<evidence type="ECO:0000256" key="6">
    <source>
        <dbReference type="ARBA" id="ARBA00048539"/>
    </source>
</evidence>
<keyword evidence="2" id="KW-0436">Ligase</keyword>
<comment type="caution">
    <text evidence="9">The sequence shown here is derived from an EMBL/GenBank/DDBJ whole genome shotgun (WGS) entry which is preliminary data.</text>
</comment>
<reference evidence="9" key="1">
    <citation type="submission" date="2022-11" db="EMBL/GenBank/DDBJ databases">
        <authorList>
            <person name="Petersen C."/>
        </authorList>
    </citation>
    <scope>NUCLEOTIDE SEQUENCE</scope>
    <source>
        <strain evidence="9">IBT 23319</strain>
    </source>
</reference>
<evidence type="ECO:0000256" key="3">
    <source>
        <dbReference type="ARBA" id="ARBA00022694"/>
    </source>
</evidence>
<dbReference type="RefSeq" id="XP_056499373.1">
    <property type="nucleotide sequence ID" value="XM_056645932.1"/>
</dbReference>
<evidence type="ECO:0000256" key="1">
    <source>
        <dbReference type="ARBA" id="ARBA00013267"/>
    </source>
</evidence>
<keyword evidence="10" id="KW-1185">Reference proteome</keyword>
<dbReference type="InterPro" id="IPR012795">
    <property type="entry name" value="tRNA_Ile_lys_synt_N"/>
</dbReference>
<dbReference type="GeneID" id="81385099"/>
<dbReference type="AlphaFoldDB" id="A0A9W9NVV7"/>
<sequence>MKTNPTRSTLCKSRDREADDSDEPHRGCFNQPASMPKIITPAIFAESFRRAWLGARGTLRYDRRDQNDLIQLPHRIGLAVSGGADSMCLAYLCKNLEKLGVHGSISVTAFVVDHKARQESNREAKTVAGWLRDLGLETEILELDWSPSLSSREEPDSKAVGITAFETHARRLRFQALGKACRDRKIETLLLGHHQDDTVETTIWRLSTGMRGAGLAGIQGVARIPECRGLFGVSESGSSVVLSGRQRNASVETQVRMNNKARATVSFVPNDYKSNGHIRKGKPEDPVNVSIATGGVYLCRPFLGFPKRDILETCHKFQIPYVSDPTNFDPTLTPRNAVRSLVSSGSLPRALQSPSILSLIKASDNILQTSHQLADRLLSSKCRVLDLNLKSGMLVVQFLDLPEYLDSFRSNLSENRAKEIECLALRRITELISPCPANQFSLRSFEPFVSRVFSPKDHQTQQAFTLGGVRFVPLDIPSDPSASTTKSPQESQTRKKSLWLLSRQPYFRNRAPVTHINVPVNKKPLATDWTLWDDRFWFHVSSVSTDAGRNELPESVSFVLRPLRTNDLQQVRKDSGPRKPRLKTRSLNDILLGDAPGDVRFTVPVLAIMLPARPGQPNNDDQVEHLLALPTFDTLLSGRRPSASHSGEVEFKHSGIKWRVKWDWMYKEIDTETVRLMGGPLKADDKSANVQ</sequence>
<keyword evidence="3" id="KW-0819">tRNA processing</keyword>
<dbReference type="Proteomes" id="UP001147733">
    <property type="component" value="Unassembled WGS sequence"/>
</dbReference>
<keyword evidence="4" id="KW-0547">Nucleotide-binding</keyword>
<dbReference type="OrthoDB" id="434144at2759"/>
<dbReference type="InterPro" id="IPR014729">
    <property type="entry name" value="Rossmann-like_a/b/a_fold"/>
</dbReference>
<organism evidence="9 10">
    <name type="scientific">Penicillium citrinum</name>
    <dbReference type="NCBI Taxonomy" id="5077"/>
    <lineage>
        <taxon>Eukaryota</taxon>
        <taxon>Fungi</taxon>
        <taxon>Dikarya</taxon>
        <taxon>Ascomycota</taxon>
        <taxon>Pezizomycotina</taxon>
        <taxon>Eurotiomycetes</taxon>
        <taxon>Eurotiomycetidae</taxon>
        <taxon>Eurotiales</taxon>
        <taxon>Aspergillaceae</taxon>
        <taxon>Penicillium</taxon>
    </lineage>
</organism>
<keyword evidence="5" id="KW-0067">ATP-binding</keyword>
<dbReference type="EMBL" id="JAPQKT010000006">
    <property type="protein sequence ID" value="KAJ5227008.1"/>
    <property type="molecule type" value="Genomic_DNA"/>
</dbReference>
<dbReference type="PANTHER" id="PTHR43033">
    <property type="entry name" value="TRNA(ILE)-LYSIDINE SYNTHASE-RELATED"/>
    <property type="match status" value="1"/>
</dbReference>
<dbReference type="SUPFAM" id="SSF52402">
    <property type="entry name" value="Adenine nucleotide alpha hydrolases-like"/>
    <property type="match status" value="1"/>
</dbReference>
<dbReference type="NCBIfam" id="TIGR02432">
    <property type="entry name" value="lysidine_TilS_N"/>
    <property type="match status" value="1"/>
</dbReference>
<name>A0A9W9NVV7_PENCI</name>
<dbReference type="GO" id="GO:0032267">
    <property type="term" value="F:tRNA(Ile)-lysidine synthase activity"/>
    <property type="evidence" value="ECO:0007669"/>
    <property type="project" value="UniProtKB-EC"/>
</dbReference>